<keyword evidence="3" id="KW-0675">Receptor</keyword>
<dbReference type="GO" id="GO:0042101">
    <property type="term" value="C:T cell receptor complex"/>
    <property type="evidence" value="ECO:0007669"/>
    <property type="project" value="UniProtKB-KW"/>
</dbReference>
<keyword evidence="5" id="KW-0391">Immunity</keyword>
<evidence type="ECO:0000313" key="8">
    <source>
        <dbReference type="Ensembl" id="ENSCPBP00000031932.1"/>
    </source>
</evidence>
<feature type="domain" description="Ig-like" evidence="7">
    <location>
        <begin position="30"/>
        <end position="107"/>
    </location>
</feature>
<evidence type="ECO:0000256" key="4">
    <source>
        <dbReference type="ARBA" id="ARBA00023319"/>
    </source>
</evidence>
<dbReference type="InterPro" id="IPR051287">
    <property type="entry name" value="TCR_variable_region"/>
</dbReference>
<dbReference type="SMART" id="SM00406">
    <property type="entry name" value="IGv"/>
    <property type="match status" value="1"/>
</dbReference>
<dbReference type="GeneTree" id="ENSGT00940000163507"/>
<dbReference type="InterPro" id="IPR036179">
    <property type="entry name" value="Ig-like_dom_sf"/>
</dbReference>
<dbReference type="InterPro" id="IPR013106">
    <property type="entry name" value="Ig_V-set"/>
</dbReference>
<dbReference type="SMART" id="SM00409">
    <property type="entry name" value="IG"/>
    <property type="match status" value="1"/>
</dbReference>
<dbReference type="Pfam" id="PF07686">
    <property type="entry name" value="V-set"/>
    <property type="match status" value="1"/>
</dbReference>
<dbReference type="PANTHER" id="PTHR19367:SF45">
    <property type="entry name" value="IG-LIKE DOMAIN-CONTAINING PROTEIN"/>
    <property type="match status" value="1"/>
</dbReference>
<evidence type="ECO:0000259" key="7">
    <source>
        <dbReference type="PROSITE" id="PS50835"/>
    </source>
</evidence>
<organism evidence="8 9">
    <name type="scientific">Chrysemys picta bellii</name>
    <name type="common">Western painted turtle</name>
    <name type="synonym">Emys bellii</name>
    <dbReference type="NCBI Taxonomy" id="8478"/>
    <lineage>
        <taxon>Eukaryota</taxon>
        <taxon>Metazoa</taxon>
        <taxon>Chordata</taxon>
        <taxon>Craniata</taxon>
        <taxon>Vertebrata</taxon>
        <taxon>Euteleostomi</taxon>
        <taxon>Archelosauria</taxon>
        <taxon>Testudinata</taxon>
        <taxon>Testudines</taxon>
        <taxon>Cryptodira</taxon>
        <taxon>Durocryptodira</taxon>
        <taxon>Testudinoidea</taxon>
        <taxon>Emydidae</taxon>
        <taxon>Chrysemys</taxon>
    </lineage>
</organism>
<dbReference type="InterPro" id="IPR013783">
    <property type="entry name" value="Ig-like_fold"/>
</dbReference>
<proteinExistence type="predicted"/>
<name>A0A8C3IC28_CHRPI</name>
<dbReference type="PROSITE" id="PS50835">
    <property type="entry name" value="IG_LIKE"/>
    <property type="match status" value="1"/>
</dbReference>
<dbReference type="OMA" id="CKFETSE"/>
<dbReference type="GO" id="GO:0002250">
    <property type="term" value="P:adaptive immune response"/>
    <property type="evidence" value="ECO:0007669"/>
    <property type="project" value="UniProtKB-KW"/>
</dbReference>
<feature type="chain" id="PRO_5034837182" description="Ig-like domain-containing protein" evidence="6">
    <location>
        <begin position="19"/>
        <end position="148"/>
    </location>
</feature>
<reference evidence="8" key="1">
    <citation type="submission" date="2025-08" db="UniProtKB">
        <authorList>
            <consortium name="Ensembl"/>
        </authorList>
    </citation>
    <scope>IDENTIFICATION</scope>
</reference>
<dbReference type="Gene3D" id="2.60.40.10">
    <property type="entry name" value="Immunoglobulins"/>
    <property type="match status" value="1"/>
</dbReference>
<evidence type="ECO:0000313" key="9">
    <source>
        <dbReference type="Proteomes" id="UP000694380"/>
    </source>
</evidence>
<dbReference type="SUPFAM" id="SSF48726">
    <property type="entry name" value="Immunoglobulin"/>
    <property type="match status" value="1"/>
</dbReference>
<evidence type="ECO:0000256" key="2">
    <source>
        <dbReference type="ARBA" id="ARBA00023130"/>
    </source>
</evidence>
<keyword evidence="2" id="KW-1064">Adaptive immunity</keyword>
<evidence type="ECO:0000256" key="6">
    <source>
        <dbReference type="SAM" id="SignalP"/>
    </source>
</evidence>
<keyword evidence="5" id="KW-1279">T cell receptor</keyword>
<protein>
    <recommendedName>
        <fullName evidence="7">Ig-like domain-containing protein</fullName>
    </recommendedName>
</protein>
<dbReference type="InterPro" id="IPR003599">
    <property type="entry name" value="Ig_sub"/>
</dbReference>
<dbReference type="Ensembl" id="ENSCPBT00000037575.1">
    <property type="protein sequence ID" value="ENSCPBP00000031932.1"/>
    <property type="gene ID" value="ENSCPBG00000022428.1"/>
</dbReference>
<reference evidence="8" key="2">
    <citation type="submission" date="2025-09" db="UniProtKB">
        <authorList>
            <consortium name="Ensembl"/>
        </authorList>
    </citation>
    <scope>IDENTIFICATION</scope>
</reference>
<feature type="signal peptide" evidence="6">
    <location>
        <begin position="1"/>
        <end position="18"/>
    </location>
</feature>
<evidence type="ECO:0000256" key="3">
    <source>
        <dbReference type="ARBA" id="ARBA00023170"/>
    </source>
</evidence>
<keyword evidence="1 6" id="KW-0732">Signal</keyword>
<accession>A0A8C3IC28</accession>
<keyword evidence="9" id="KW-1185">Reference proteome</keyword>
<sequence length="148" mass="16887">LIIASLLMSLSLSSQVNSVTQRQGQLTGVQSESVTLDCTFLTEDYFYLFWYRQHRSGAMDFLFQIDESNAQKNGAGRRFSAEFRKSSKFVSLTIKELEPTDSAVYFCALWEDTVRRLIGSPVQKPTRWAFSPLETQLQSRIPRSQTDG</sequence>
<evidence type="ECO:0000256" key="5">
    <source>
        <dbReference type="ARBA" id="ARBA00043266"/>
    </source>
</evidence>
<dbReference type="InterPro" id="IPR007110">
    <property type="entry name" value="Ig-like_dom"/>
</dbReference>
<dbReference type="PANTHER" id="PTHR19367">
    <property type="entry name" value="T-CELL RECEPTOR ALPHA CHAIN V REGION"/>
    <property type="match status" value="1"/>
</dbReference>
<evidence type="ECO:0000256" key="1">
    <source>
        <dbReference type="ARBA" id="ARBA00022729"/>
    </source>
</evidence>
<dbReference type="AlphaFoldDB" id="A0A8C3IC28"/>
<keyword evidence="4" id="KW-0393">Immunoglobulin domain</keyword>
<dbReference type="Proteomes" id="UP000694380">
    <property type="component" value="Unplaced"/>
</dbReference>